<comment type="cofactor">
    <cofactor evidence="1 4">
        <name>pyridoxal 5'-phosphate</name>
        <dbReference type="ChEBI" id="CHEBI:597326"/>
    </cofactor>
</comment>
<dbReference type="InterPro" id="IPR015421">
    <property type="entry name" value="PyrdxlP-dep_Trfase_major"/>
</dbReference>
<dbReference type="PANTHER" id="PTHR43797:SF2">
    <property type="entry name" value="HOMOCYSTEINE_CYSTEINE SYNTHASE"/>
    <property type="match status" value="1"/>
</dbReference>
<dbReference type="GO" id="GO:0030170">
    <property type="term" value="F:pyridoxal phosphate binding"/>
    <property type="evidence" value="ECO:0007669"/>
    <property type="project" value="InterPro"/>
</dbReference>
<evidence type="ECO:0000256" key="4">
    <source>
        <dbReference type="RuleBase" id="RU362118"/>
    </source>
</evidence>
<dbReference type="Proteomes" id="UP001146793">
    <property type="component" value="Unassembled WGS sequence"/>
</dbReference>
<dbReference type="Pfam" id="PF01053">
    <property type="entry name" value="Cys_Met_Meta_PP"/>
    <property type="match status" value="1"/>
</dbReference>
<sequence>MDQFIEKGCIFFDNKYCRTESSLYGDVVNKFESLYSKGTTKTIKGIVASSGMQAIYHVLEQILRNHQTERKNIHILYSNNLYSRTNKTIKYLKQKNQQINVNCFDIETPQLLTNLFQEIGKNSYVVLFIESVSNPKGLIFDFSLIQKYRTLAKKLYVVLDNSWMSGILFNPFLYDVDAVVNSTSKFYSNGKHIGGVILSTNVDLISAIKNEIRMKGLHVSPFNLLQIKSTWDSLQDRIHASSLKTKELFETLKLKFKILYPFGSQLYKKYINQDYGPCLILFKIDFGSLEARKILSNQSLIKYSCSYGTSYSKINTFVIRDINDNSKSWLRLYVGYEENVETLYQKIIQLFD</sequence>
<dbReference type="GO" id="GO:0019346">
    <property type="term" value="P:transsulfuration"/>
    <property type="evidence" value="ECO:0007669"/>
    <property type="project" value="InterPro"/>
</dbReference>
<keyword evidence="3 4" id="KW-0663">Pyridoxal phosphate</keyword>
<evidence type="ECO:0000256" key="3">
    <source>
        <dbReference type="ARBA" id="ARBA00022898"/>
    </source>
</evidence>
<dbReference type="AlphaFoldDB" id="A0AAV7ZTG5"/>
<dbReference type="SUPFAM" id="SSF53383">
    <property type="entry name" value="PLP-dependent transferases"/>
    <property type="match status" value="1"/>
</dbReference>
<evidence type="ECO:0000256" key="1">
    <source>
        <dbReference type="ARBA" id="ARBA00001933"/>
    </source>
</evidence>
<dbReference type="Gene3D" id="3.40.640.10">
    <property type="entry name" value="Type I PLP-dependent aspartate aminotransferase-like (Major domain)"/>
    <property type="match status" value="1"/>
</dbReference>
<evidence type="ECO:0000313" key="5">
    <source>
        <dbReference type="EMBL" id="KAJ3444381.1"/>
    </source>
</evidence>
<comment type="similarity">
    <text evidence="4">Belongs to the trans-sulfuration enzymes family.</text>
</comment>
<gene>
    <name evidence="5" type="ORF">M0812_10234</name>
</gene>
<dbReference type="InterPro" id="IPR015424">
    <property type="entry name" value="PyrdxlP-dep_Trfase"/>
</dbReference>
<dbReference type="GO" id="GO:0005737">
    <property type="term" value="C:cytoplasm"/>
    <property type="evidence" value="ECO:0007669"/>
    <property type="project" value="TreeGrafter"/>
</dbReference>
<dbReference type="GO" id="GO:0004124">
    <property type="term" value="F:cysteine synthase activity"/>
    <property type="evidence" value="ECO:0007669"/>
    <property type="project" value="TreeGrafter"/>
</dbReference>
<dbReference type="PANTHER" id="PTHR43797">
    <property type="entry name" value="HOMOCYSTEINE/CYSTEINE SYNTHASE"/>
    <property type="match status" value="1"/>
</dbReference>
<keyword evidence="2" id="KW-0808">Transferase</keyword>
<reference evidence="5" key="1">
    <citation type="submission" date="2022-08" db="EMBL/GenBank/DDBJ databases">
        <title>Novel sulphate-reducing endosymbionts in the free-living metamonad Anaeramoeba.</title>
        <authorList>
            <person name="Jerlstrom-Hultqvist J."/>
            <person name="Cepicka I."/>
            <person name="Gallot-Lavallee L."/>
            <person name="Salas-Leiva D."/>
            <person name="Curtis B.A."/>
            <person name="Zahonova K."/>
            <person name="Pipaliya S."/>
            <person name="Dacks J."/>
            <person name="Roger A.J."/>
        </authorList>
    </citation>
    <scope>NUCLEOTIDE SEQUENCE</scope>
    <source>
        <strain evidence="5">Busselton2</strain>
    </source>
</reference>
<dbReference type="GO" id="GO:0006535">
    <property type="term" value="P:cysteine biosynthetic process from serine"/>
    <property type="evidence" value="ECO:0007669"/>
    <property type="project" value="TreeGrafter"/>
</dbReference>
<dbReference type="InterPro" id="IPR006235">
    <property type="entry name" value="OAc-hSer/O-AcSer_sulfhydrylase"/>
</dbReference>
<name>A0AAV7ZTG5_9EUKA</name>
<accession>A0AAV7ZTG5</accession>
<evidence type="ECO:0000313" key="6">
    <source>
        <dbReference type="Proteomes" id="UP001146793"/>
    </source>
</evidence>
<dbReference type="GO" id="GO:0003961">
    <property type="term" value="F:O-acetylhomoserine aminocarboxypropyltransferase activity"/>
    <property type="evidence" value="ECO:0007669"/>
    <property type="project" value="TreeGrafter"/>
</dbReference>
<dbReference type="EMBL" id="JANTQA010000023">
    <property type="protein sequence ID" value="KAJ3444381.1"/>
    <property type="molecule type" value="Genomic_DNA"/>
</dbReference>
<proteinExistence type="inferred from homology"/>
<dbReference type="InterPro" id="IPR000277">
    <property type="entry name" value="Cys/Met-Metab_PyrdxlP-dep_enz"/>
</dbReference>
<dbReference type="GO" id="GO:0071269">
    <property type="term" value="P:L-homocysteine biosynthetic process"/>
    <property type="evidence" value="ECO:0007669"/>
    <property type="project" value="TreeGrafter"/>
</dbReference>
<evidence type="ECO:0000256" key="2">
    <source>
        <dbReference type="ARBA" id="ARBA00022679"/>
    </source>
</evidence>
<comment type="caution">
    <text evidence="5">The sequence shown here is derived from an EMBL/GenBank/DDBJ whole genome shotgun (WGS) entry which is preliminary data.</text>
</comment>
<protein>
    <submittedName>
        <fullName evidence="5">Homocysteine/cysteine synthase</fullName>
    </submittedName>
</protein>
<organism evidence="5 6">
    <name type="scientific">Anaeramoeba flamelloides</name>
    <dbReference type="NCBI Taxonomy" id="1746091"/>
    <lineage>
        <taxon>Eukaryota</taxon>
        <taxon>Metamonada</taxon>
        <taxon>Anaeramoebidae</taxon>
        <taxon>Anaeramoeba</taxon>
    </lineage>
</organism>